<dbReference type="CDD" id="cd18280">
    <property type="entry name" value="BTB_POZ_BPM_plant"/>
    <property type="match status" value="1"/>
</dbReference>
<dbReference type="PANTHER" id="PTHR26379">
    <property type="entry name" value="BTB/POZ AND MATH DOMAIN-CONTAINING PROTEIN 1"/>
    <property type="match status" value="1"/>
</dbReference>
<dbReference type="SUPFAM" id="SSF54695">
    <property type="entry name" value="POZ domain"/>
    <property type="match status" value="1"/>
</dbReference>
<dbReference type="Gene3D" id="2.60.210.10">
    <property type="entry name" value="Apoptosis, Tumor Necrosis Factor Receptor Associated Protein 2, Chain A"/>
    <property type="match status" value="2"/>
</dbReference>
<dbReference type="InterPro" id="IPR000210">
    <property type="entry name" value="BTB/POZ_dom"/>
</dbReference>
<dbReference type="Gene3D" id="1.25.40.420">
    <property type="match status" value="1"/>
</dbReference>
<reference evidence="6" key="2">
    <citation type="submission" date="2021-12" db="EMBL/GenBank/DDBJ databases">
        <title>Resequencing data analysis of finger millet.</title>
        <authorList>
            <person name="Hatakeyama M."/>
            <person name="Aluri S."/>
            <person name="Balachadran M.T."/>
            <person name="Sivarajan S.R."/>
            <person name="Poveda L."/>
            <person name="Shimizu-Inatsugi R."/>
            <person name="Schlapbach R."/>
            <person name="Sreeman S.M."/>
            <person name="Shimizu K.K."/>
        </authorList>
    </citation>
    <scope>NUCLEOTIDE SEQUENCE</scope>
</reference>
<evidence type="ECO:0000313" key="7">
    <source>
        <dbReference type="Proteomes" id="UP001054889"/>
    </source>
</evidence>
<feature type="region of interest" description="Disordered" evidence="3">
    <location>
        <begin position="1"/>
        <end position="20"/>
    </location>
</feature>
<comment type="caution">
    <text evidence="6">The sequence shown here is derived from an EMBL/GenBank/DDBJ whole genome shotgun (WGS) entry which is preliminary data.</text>
</comment>
<organism evidence="6 7">
    <name type="scientific">Eleusine coracana subsp. coracana</name>
    <dbReference type="NCBI Taxonomy" id="191504"/>
    <lineage>
        <taxon>Eukaryota</taxon>
        <taxon>Viridiplantae</taxon>
        <taxon>Streptophyta</taxon>
        <taxon>Embryophyta</taxon>
        <taxon>Tracheophyta</taxon>
        <taxon>Spermatophyta</taxon>
        <taxon>Magnoliopsida</taxon>
        <taxon>Liliopsida</taxon>
        <taxon>Poales</taxon>
        <taxon>Poaceae</taxon>
        <taxon>PACMAD clade</taxon>
        <taxon>Chloridoideae</taxon>
        <taxon>Cynodonteae</taxon>
        <taxon>Eleusininae</taxon>
        <taxon>Eleusine</taxon>
    </lineage>
</organism>
<dbReference type="InterPro" id="IPR002083">
    <property type="entry name" value="MATH/TRAF_dom"/>
</dbReference>
<evidence type="ECO:0000313" key="6">
    <source>
        <dbReference type="EMBL" id="GJN01695.1"/>
    </source>
</evidence>
<dbReference type="InterPro" id="IPR008974">
    <property type="entry name" value="TRAF-like"/>
</dbReference>
<feature type="domain" description="MATH" evidence="5">
    <location>
        <begin position="180"/>
        <end position="302"/>
    </location>
</feature>
<proteinExistence type="inferred from homology"/>
<feature type="domain" description="MATH" evidence="5">
    <location>
        <begin position="25"/>
        <end position="155"/>
    </location>
</feature>
<dbReference type="InterPro" id="IPR045005">
    <property type="entry name" value="BPM1-6"/>
</dbReference>
<dbReference type="Pfam" id="PF22486">
    <property type="entry name" value="MATH_2"/>
    <property type="match status" value="2"/>
</dbReference>
<accession>A0AAV5CUJ8</accession>
<dbReference type="Pfam" id="PF00651">
    <property type="entry name" value="BTB"/>
    <property type="match status" value="1"/>
</dbReference>
<dbReference type="Pfam" id="PF24570">
    <property type="entry name" value="BACK_BPM_SPOP"/>
    <property type="match status" value="1"/>
</dbReference>
<evidence type="ECO:0000259" key="5">
    <source>
        <dbReference type="PROSITE" id="PS50144"/>
    </source>
</evidence>
<evidence type="ECO:0000256" key="2">
    <source>
        <dbReference type="ARBA" id="ARBA00010846"/>
    </source>
</evidence>
<evidence type="ECO:0000256" key="3">
    <source>
        <dbReference type="SAM" id="MobiDB-lite"/>
    </source>
</evidence>
<dbReference type="AlphaFoldDB" id="A0AAV5CUJ8"/>
<comment type="pathway">
    <text evidence="1">Protein modification; protein ubiquitination.</text>
</comment>
<keyword evidence="7" id="KW-1185">Reference proteome</keyword>
<dbReference type="Gene3D" id="3.30.710.10">
    <property type="entry name" value="Potassium Channel Kv1.1, Chain A"/>
    <property type="match status" value="1"/>
</dbReference>
<protein>
    <submittedName>
        <fullName evidence="6">Uncharacterized protein</fullName>
    </submittedName>
</protein>
<sequence>MGKNSTSTARHGTETSSRCVTNSSTATHNFEVTSFSMLDGMGTGEFVLSSTFSVAGRDWNISVYPDGWKEEDKEYVSVFLCLINGVTDARAKYSLSLFDKDGKVSKQKELSHTFQKVDDYWGFDKFVKKSKLKEADVPQPRGLLYNQLPSFAMADASASSTKPSSILSETSSSCYTQAITAAHNFEVINFSLLEGMGTGKIVSSRNFNVGGYDWKIDLYPDGCTTEKEGYVSAFLVIQGEKAAARAKFSFSLLGKDGQVKRQNTSYIFKTGDAYGWKEFMQKSDLQPLLRLNNDSFTIRCVLTVITDPLVEDVIAIVVPQPNLLQDFAQMLKDGEGADVTFSVGDQLFPAHRCVLAARSAVLKAELFSPMKEKATKHIRIDDIEPSIFEALLHFIYTDSLPDDCDADKNVPMQHLLVAADRYGLDRLRLMCEVKMCNSIDAETVATTLALAEQHHCAQLKKACLRFVTSRGMLGAVMESNGFDHLAASCPLVLLEILDRLASLGI</sequence>
<dbReference type="Proteomes" id="UP001054889">
    <property type="component" value="Unassembled WGS sequence"/>
</dbReference>
<dbReference type="InterPro" id="IPR056423">
    <property type="entry name" value="BACK_BPM_SPOP"/>
</dbReference>
<reference evidence="6" key="1">
    <citation type="journal article" date="2018" name="DNA Res.">
        <title>Multiple hybrid de novo genome assembly of finger millet, an orphan allotetraploid crop.</title>
        <authorList>
            <person name="Hatakeyama M."/>
            <person name="Aluri S."/>
            <person name="Balachadran M.T."/>
            <person name="Sivarajan S.R."/>
            <person name="Patrignani A."/>
            <person name="Gruter S."/>
            <person name="Poveda L."/>
            <person name="Shimizu-Inatsugi R."/>
            <person name="Baeten J."/>
            <person name="Francoijs K.J."/>
            <person name="Nataraja K.N."/>
            <person name="Reddy Y.A.N."/>
            <person name="Phadnis S."/>
            <person name="Ravikumar R.L."/>
            <person name="Schlapbach R."/>
            <person name="Sreeman S.M."/>
            <person name="Shimizu K.K."/>
        </authorList>
    </citation>
    <scope>NUCLEOTIDE SEQUENCE</scope>
</reference>
<dbReference type="SMART" id="SM00225">
    <property type="entry name" value="BTB"/>
    <property type="match status" value="1"/>
</dbReference>
<dbReference type="PROSITE" id="PS50097">
    <property type="entry name" value="BTB"/>
    <property type="match status" value="1"/>
</dbReference>
<feature type="domain" description="BTB" evidence="4">
    <location>
        <begin position="337"/>
        <end position="400"/>
    </location>
</feature>
<dbReference type="GO" id="GO:0016567">
    <property type="term" value="P:protein ubiquitination"/>
    <property type="evidence" value="ECO:0007669"/>
    <property type="project" value="InterPro"/>
</dbReference>
<name>A0AAV5CUJ8_ELECO</name>
<dbReference type="SMART" id="SM00061">
    <property type="entry name" value="MATH"/>
    <property type="match status" value="2"/>
</dbReference>
<dbReference type="InterPro" id="IPR011333">
    <property type="entry name" value="SKP1/BTB/POZ_sf"/>
</dbReference>
<dbReference type="PANTHER" id="PTHR26379:SF187">
    <property type="entry name" value="OS07G0655300 PROTEIN"/>
    <property type="match status" value="1"/>
</dbReference>
<dbReference type="SUPFAM" id="SSF49599">
    <property type="entry name" value="TRAF domain-like"/>
    <property type="match status" value="2"/>
</dbReference>
<comment type="similarity">
    <text evidence="2">Belongs to the Tdpoz family.</text>
</comment>
<evidence type="ECO:0000259" key="4">
    <source>
        <dbReference type="PROSITE" id="PS50097"/>
    </source>
</evidence>
<evidence type="ECO:0000256" key="1">
    <source>
        <dbReference type="ARBA" id="ARBA00004906"/>
    </source>
</evidence>
<dbReference type="PROSITE" id="PS50144">
    <property type="entry name" value="MATH"/>
    <property type="match status" value="2"/>
</dbReference>
<gene>
    <name evidence="6" type="primary">ga18976</name>
    <name evidence="6" type="ORF">PR202_ga18976</name>
</gene>
<dbReference type="EMBL" id="BQKI01000009">
    <property type="protein sequence ID" value="GJN01695.1"/>
    <property type="molecule type" value="Genomic_DNA"/>
</dbReference>
<dbReference type="CDD" id="cd00121">
    <property type="entry name" value="MATH"/>
    <property type="match status" value="2"/>
</dbReference>